<reference evidence="2" key="1">
    <citation type="submission" date="2023-06" db="EMBL/GenBank/DDBJ databases">
        <authorList>
            <person name="Delattre M."/>
        </authorList>
    </citation>
    <scope>NUCLEOTIDE SEQUENCE</scope>
    <source>
        <strain evidence="2">AF72</strain>
    </source>
</reference>
<organism evidence="2 3">
    <name type="scientific">Mesorhabditis spiculigera</name>
    <dbReference type="NCBI Taxonomy" id="96644"/>
    <lineage>
        <taxon>Eukaryota</taxon>
        <taxon>Metazoa</taxon>
        <taxon>Ecdysozoa</taxon>
        <taxon>Nematoda</taxon>
        <taxon>Chromadorea</taxon>
        <taxon>Rhabditida</taxon>
        <taxon>Rhabditina</taxon>
        <taxon>Rhabditomorpha</taxon>
        <taxon>Rhabditoidea</taxon>
        <taxon>Rhabditidae</taxon>
        <taxon>Mesorhabditinae</taxon>
        <taxon>Mesorhabditis</taxon>
    </lineage>
</organism>
<feature type="non-terminal residue" evidence="2">
    <location>
        <position position="68"/>
    </location>
</feature>
<dbReference type="AlphaFoldDB" id="A0AA36CZS5"/>
<evidence type="ECO:0000313" key="2">
    <source>
        <dbReference type="EMBL" id="CAJ0577961.1"/>
    </source>
</evidence>
<feature type="domain" description="F-box" evidence="1">
    <location>
        <begin position="1"/>
        <end position="34"/>
    </location>
</feature>
<comment type="caution">
    <text evidence="2">The sequence shown here is derived from an EMBL/GenBank/DDBJ whole genome shotgun (WGS) entry which is preliminary data.</text>
</comment>
<proteinExistence type="predicted"/>
<name>A0AA36CZS5_9BILA</name>
<dbReference type="InterPro" id="IPR001810">
    <property type="entry name" value="F-box_dom"/>
</dbReference>
<dbReference type="Proteomes" id="UP001177023">
    <property type="component" value="Unassembled WGS sequence"/>
</dbReference>
<accession>A0AA36CZS5</accession>
<evidence type="ECO:0000259" key="1">
    <source>
        <dbReference type="PROSITE" id="PS50181"/>
    </source>
</evidence>
<sequence length="68" mass="7616">MEFVRLPFDLQNAVFDHLEPDDLISLHRATQQLRVRINGRGLLPGRVAKVTIDGLIVRGGQPNEVSIL</sequence>
<gene>
    <name evidence="2" type="ORF">MSPICULIGERA_LOCUS16225</name>
</gene>
<dbReference type="EMBL" id="CATQJA010002652">
    <property type="protein sequence ID" value="CAJ0577961.1"/>
    <property type="molecule type" value="Genomic_DNA"/>
</dbReference>
<protein>
    <recommendedName>
        <fullName evidence="1">F-box domain-containing protein</fullName>
    </recommendedName>
</protein>
<keyword evidence="3" id="KW-1185">Reference proteome</keyword>
<evidence type="ECO:0000313" key="3">
    <source>
        <dbReference type="Proteomes" id="UP001177023"/>
    </source>
</evidence>
<dbReference type="PROSITE" id="PS50181">
    <property type="entry name" value="FBOX"/>
    <property type="match status" value="1"/>
</dbReference>